<comment type="caution">
    <text evidence="9">The sequence shown here is derived from an EMBL/GenBank/DDBJ whole genome shotgun (WGS) entry which is preliminary data.</text>
</comment>
<evidence type="ECO:0000256" key="2">
    <source>
        <dbReference type="ARBA" id="ARBA00010735"/>
    </source>
</evidence>
<gene>
    <name evidence="9" type="ORF">GCM10007276_25600</name>
</gene>
<dbReference type="PANTHER" id="PTHR34979:SF1">
    <property type="entry name" value="INNER MEMBRANE PROTEIN YGAZ"/>
    <property type="match status" value="1"/>
</dbReference>
<reference evidence="9" key="1">
    <citation type="journal article" date="2014" name="Int. J. Syst. Evol. Microbiol.">
        <title>Complete genome sequence of Corynebacterium casei LMG S-19264T (=DSM 44701T), isolated from a smear-ripened cheese.</title>
        <authorList>
            <consortium name="US DOE Joint Genome Institute (JGI-PGF)"/>
            <person name="Walter F."/>
            <person name="Albersmeier A."/>
            <person name="Kalinowski J."/>
            <person name="Ruckert C."/>
        </authorList>
    </citation>
    <scope>NUCLEOTIDE SEQUENCE</scope>
    <source>
        <strain evidence="9">CCM 7684</strain>
    </source>
</reference>
<evidence type="ECO:0008006" key="11">
    <source>
        <dbReference type="Google" id="ProtNLM"/>
    </source>
</evidence>
<organism evidence="9 10">
    <name type="scientific">Agaricicola taiwanensis</name>
    <dbReference type="NCBI Taxonomy" id="591372"/>
    <lineage>
        <taxon>Bacteria</taxon>
        <taxon>Pseudomonadati</taxon>
        <taxon>Pseudomonadota</taxon>
        <taxon>Alphaproteobacteria</taxon>
        <taxon>Rhodobacterales</taxon>
        <taxon>Paracoccaceae</taxon>
        <taxon>Agaricicola</taxon>
    </lineage>
</organism>
<evidence type="ECO:0000256" key="7">
    <source>
        <dbReference type="ARBA" id="ARBA00023136"/>
    </source>
</evidence>
<comment type="similarity">
    <text evidence="2">Belongs to the AzlC family.</text>
</comment>
<evidence type="ECO:0000313" key="10">
    <source>
        <dbReference type="Proteomes" id="UP000602745"/>
    </source>
</evidence>
<dbReference type="InterPro" id="IPR011606">
    <property type="entry name" value="Brnchd-chn_aa_trnsp_permease"/>
</dbReference>
<evidence type="ECO:0000313" key="9">
    <source>
        <dbReference type="EMBL" id="GGE47322.1"/>
    </source>
</evidence>
<evidence type="ECO:0000256" key="5">
    <source>
        <dbReference type="ARBA" id="ARBA00022692"/>
    </source>
</evidence>
<dbReference type="Pfam" id="PF03591">
    <property type="entry name" value="AzlC"/>
    <property type="match status" value="1"/>
</dbReference>
<keyword evidence="10" id="KW-1185">Reference proteome</keyword>
<proteinExistence type="inferred from homology"/>
<accession>A0A8J3DWZ7</accession>
<evidence type="ECO:0000256" key="8">
    <source>
        <dbReference type="SAM" id="Phobius"/>
    </source>
</evidence>
<evidence type="ECO:0000256" key="3">
    <source>
        <dbReference type="ARBA" id="ARBA00022448"/>
    </source>
</evidence>
<evidence type="ECO:0000256" key="4">
    <source>
        <dbReference type="ARBA" id="ARBA00022475"/>
    </source>
</evidence>
<sequence>MWFWRGSRQAFGVPGLILFGSMLGFGGLAAQSGLPLDITIAMTAVIWALPSQVVLVGAIAGGLSLLTTAIAVTLSAVRLLPMTVALMPLIGAGKPSRISLLAASHFMAVTPWVAALRLMGNIPVHGRVSWYLGLGATLSATNTIATVLGFWGGSNLPPALSAGLVFLMPVYFLVSLTIAAKVRTDYLALGFGLVATPLATMWFPEADLLIGGVGAGTLAYLAHRTQRKAGAT</sequence>
<dbReference type="GO" id="GO:1903785">
    <property type="term" value="P:L-valine transmembrane transport"/>
    <property type="evidence" value="ECO:0007669"/>
    <property type="project" value="TreeGrafter"/>
</dbReference>
<dbReference type="Proteomes" id="UP000602745">
    <property type="component" value="Unassembled WGS sequence"/>
</dbReference>
<protein>
    <recommendedName>
        <fullName evidence="11">Branched-chain amino acid ABC transporter permease</fullName>
    </recommendedName>
</protein>
<dbReference type="EMBL" id="BMCP01000002">
    <property type="protein sequence ID" value="GGE47322.1"/>
    <property type="molecule type" value="Genomic_DNA"/>
</dbReference>
<name>A0A8J3DWZ7_9RHOB</name>
<feature type="transmembrane region" description="Helical" evidence="8">
    <location>
        <begin position="98"/>
        <end position="118"/>
    </location>
</feature>
<keyword evidence="5 8" id="KW-0812">Transmembrane</keyword>
<evidence type="ECO:0000256" key="1">
    <source>
        <dbReference type="ARBA" id="ARBA00004651"/>
    </source>
</evidence>
<dbReference type="PANTHER" id="PTHR34979">
    <property type="entry name" value="INNER MEMBRANE PROTEIN YGAZ"/>
    <property type="match status" value="1"/>
</dbReference>
<keyword evidence="3" id="KW-0813">Transport</keyword>
<keyword evidence="6 8" id="KW-1133">Transmembrane helix</keyword>
<feature type="transmembrane region" description="Helical" evidence="8">
    <location>
        <begin position="130"/>
        <end position="153"/>
    </location>
</feature>
<evidence type="ECO:0000256" key="6">
    <source>
        <dbReference type="ARBA" id="ARBA00022989"/>
    </source>
</evidence>
<feature type="transmembrane region" description="Helical" evidence="8">
    <location>
        <begin position="159"/>
        <end position="179"/>
    </location>
</feature>
<keyword evidence="7 8" id="KW-0472">Membrane</keyword>
<dbReference type="GO" id="GO:0005886">
    <property type="term" value="C:plasma membrane"/>
    <property type="evidence" value="ECO:0007669"/>
    <property type="project" value="UniProtKB-SubCell"/>
</dbReference>
<comment type="subcellular location">
    <subcellularLocation>
        <location evidence="1">Cell membrane</location>
        <topology evidence="1">Multi-pass membrane protein</topology>
    </subcellularLocation>
</comment>
<reference evidence="9" key="2">
    <citation type="submission" date="2020-09" db="EMBL/GenBank/DDBJ databases">
        <authorList>
            <person name="Sun Q."/>
            <person name="Sedlacek I."/>
        </authorList>
    </citation>
    <scope>NUCLEOTIDE SEQUENCE</scope>
    <source>
        <strain evidence="9">CCM 7684</strain>
    </source>
</reference>
<keyword evidence="4" id="KW-1003">Cell membrane</keyword>
<dbReference type="AlphaFoldDB" id="A0A8J3DWZ7"/>